<proteinExistence type="predicted"/>
<dbReference type="STRING" id="1612149.SAMN05216324_11350"/>
<evidence type="ECO:0000313" key="2">
    <source>
        <dbReference type="Proteomes" id="UP000182034"/>
    </source>
</evidence>
<reference evidence="2" key="1">
    <citation type="submission" date="2016-10" db="EMBL/GenBank/DDBJ databases">
        <authorList>
            <person name="Varghese N."/>
            <person name="Submissions S."/>
        </authorList>
    </citation>
    <scope>NUCLEOTIDE SEQUENCE [LARGE SCALE GENOMIC DNA]</scope>
    <source>
        <strain evidence="2">SUR2</strain>
    </source>
</reference>
<dbReference type="EMBL" id="FPKW01000013">
    <property type="protein sequence ID" value="SFZ95845.1"/>
    <property type="molecule type" value="Genomic_DNA"/>
</dbReference>
<accession>A0A1K2ITR4</accession>
<dbReference type="AlphaFoldDB" id="A0A1K2ITR4"/>
<dbReference type="SUPFAM" id="SSF160574">
    <property type="entry name" value="BT0923-like"/>
    <property type="match status" value="1"/>
</dbReference>
<keyword evidence="2" id="KW-1185">Reference proteome</keyword>
<sequence length="77" mass="8967">MINNENYTPTNKIKDMLNWNIMRGKTVRKNILSYITRNHSGSWVVSIEERCNAFKINLMNGLSIIFDAKGRHVKTNL</sequence>
<dbReference type="Gene3D" id="3.40.1420.30">
    <property type="match status" value="1"/>
</dbReference>
<protein>
    <recommendedName>
        <fullName evidence="3">PepSY domain-containing protein</fullName>
    </recommendedName>
</protein>
<evidence type="ECO:0008006" key="3">
    <source>
        <dbReference type="Google" id="ProtNLM"/>
    </source>
</evidence>
<dbReference type="Proteomes" id="UP000182034">
    <property type="component" value="Unassembled WGS sequence"/>
</dbReference>
<evidence type="ECO:0000313" key="1">
    <source>
        <dbReference type="EMBL" id="SFZ95845.1"/>
    </source>
</evidence>
<gene>
    <name evidence="1" type="ORF">SAMN05216324_11350</name>
</gene>
<organism evidence="1 2">
    <name type="scientific">Chryseobacterium limigenitum</name>
    <dbReference type="NCBI Taxonomy" id="1612149"/>
    <lineage>
        <taxon>Bacteria</taxon>
        <taxon>Pseudomonadati</taxon>
        <taxon>Bacteroidota</taxon>
        <taxon>Flavobacteriia</taxon>
        <taxon>Flavobacteriales</taxon>
        <taxon>Weeksellaceae</taxon>
        <taxon>Chryseobacterium group</taxon>
        <taxon>Chryseobacterium</taxon>
    </lineage>
</organism>
<name>A0A1K2ITR4_9FLAO</name>